<reference evidence="3 4" key="1">
    <citation type="submission" date="2017-02" db="EMBL/GenBank/DDBJ databases">
        <authorList>
            <person name="Peterson S.W."/>
        </authorList>
    </citation>
    <scope>NUCLEOTIDE SEQUENCE [LARGE SCALE GENOMIC DNA]</scope>
    <source>
        <strain evidence="3 4">B Ar 00.02</strain>
    </source>
</reference>
<sequence length="426" mass="46205">MENKNAVPEGPEPGDLDNDRPAPTADDPEVPEFLKGPDPEEPMVDTPQNATRETAAIRGEGADTGSPAVAETPEAWDSEFAAATGDENAAASATDEPSATDDSRTQALPAWQQEPSSQTQAMPRSEQDAATGAAVAAEPLAGQDPDTDGETVRADSAAAAKRQEPIPAGPAAETDREAQRRQHARDAALTAKPVFARIVQTFLAIAFPFIVVIGSIRAVASSWFLWLDYHRPGFPSDGYGFSQADRLTYGNYGVDYINNSAPSAYLGNLVDTNGDPLFLANEVSHMADVKSIIGITYAAGIILTLLAILICLYLWRRYAGGIRRAFFAGSVITLVVMIALTVLAVLNFGTFFTDFHELFFAQGNWTFHANDTLIRLYPEQFWMDAGIVIAGLVLITSLVFLITNWPSRKRRDRARQRQVDREMGLL</sequence>
<evidence type="ECO:0000313" key="4">
    <source>
        <dbReference type="Proteomes" id="UP000195913"/>
    </source>
</evidence>
<evidence type="ECO:0000256" key="2">
    <source>
        <dbReference type="SAM" id="Phobius"/>
    </source>
</evidence>
<dbReference type="Pfam" id="PF07314">
    <property type="entry name" value="Lit"/>
    <property type="match status" value="1"/>
</dbReference>
<feature type="region of interest" description="Disordered" evidence="1">
    <location>
        <begin position="1"/>
        <end position="185"/>
    </location>
</feature>
<accession>A0A1R4GTU3</accession>
<name>A0A1R4GTU3_9MICC</name>
<organism evidence="3 4">
    <name type="scientific">Arthrobacter rhombi</name>
    <dbReference type="NCBI Taxonomy" id="71253"/>
    <lineage>
        <taxon>Bacteria</taxon>
        <taxon>Bacillati</taxon>
        <taxon>Actinomycetota</taxon>
        <taxon>Actinomycetes</taxon>
        <taxon>Micrococcales</taxon>
        <taxon>Micrococcaceae</taxon>
        <taxon>Arthrobacter</taxon>
    </lineage>
</organism>
<evidence type="ECO:0000313" key="3">
    <source>
        <dbReference type="EMBL" id="SJM71609.1"/>
    </source>
</evidence>
<keyword evidence="2" id="KW-0812">Transmembrane</keyword>
<gene>
    <name evidence="3" type="ORF">FM101_13585</name>
</gene>
<dbReference type="NCBIfam" id="TIGR01906">
    <property type="entry name" value="integ_TIGR01906"/>
    <property type="match status" value="1"/>
</dbReference>
<protein>
    <recommendedName>
        <fullName evidence="5">Integral membrane protein TIGR01906</fullName>
    </recommendedName>
</protein>
<keyword evidence="4" id="KW-1185">Reference proteome</keyword>
<feature type="compositionally biased region" description="Basic and acidic residues" evidence="1">
    <location>
        <begin position="173"/>
        <end position="185"/>
    </location>
</feature>
<evidence type="ECO:0000256" key="1">
    <source>
        <dbReference type="SAM" id="MobiDB-lite"/>
    </source>
</evidence>
<dbReference type="Proteomes" id="UP000195913">
    <property type="component" value="Unassembled WGS sequence"/>
</dbReference>
<dbReference type="RefSeq" id="WP_179204333.1">
    <property type="nucleotide sequence ID" value="NZ_FUHW01000044.1"/>
</dbReference>
<feature type="transmembrane region" description="Helical" evidence="2">
    <location>
        <begin position="292"/>
        <end position="315"/>
    </location>
</feature>
<dbReference type="AlphaFoldDB" id="A0A1R4GTU3"/>
<keyword evidence="2" id="KW-0472">Membrane</keyword>
<feature type="transmembrane region" description="Helical" evidence="2">
    <location>
        <begin position="327"/>
        <end position="349"/>
    </location>
</feature>
<dbReference type="EMBL" id="FUHW01000044">
    <property type="protein sequence ID" value="SJM71609.1"/>
    <property type="molecule type" value="Genomic_DNA"/>
</dbReference>
<feature type="transmembrane region" description="Helical" evidence="2">
    <location>
        <begin position="385"/>
        <end position="405"/>
    </location>
</feature>
<proteinExistence type="predicted"/>
<feature type="transmembrane region" description="Helical" evidence="2">
    <location>
        <begin position="202"/>
        <end position="226"/>
    </location>
</feature>
<feature type="compositionally biased region" description="Polar residues" evidence="1">
    <location>
        <begin position="113"/>
        <end position="122"/>
    </location>
</feature>
<evidence type="ECO:0008006" key="5">
    <source>
        <dbReference type="Google" id="ProtNLM"/>
    </source>
</evidence>
<dbReference type="InterPro" id="IPR010178">
    <property type="entry name" value="Lit"/>
</dbReference>
<keyword evidence="2" id="KW-1133">Transmembrane helix</keyword>